<dbReference type="STRING" id="1313304.CALK_0259"/>
<feature type="transmembrane region" description="Helical" evidence="10">
    <location>
        <begin position="166"/>
        <end position="183"/>
    </location>
</feature>
<dbReference type="InterPro" id="IPR030192">
    <property type="entry name" value="YbdG"/>
</dbReference>
<dbReference type="InterPro" id="IPR023408">
    <property type="entry name" value="MscS_beta-dom_sf"/>
</dbReference>
<evidence type="ECO:0000313" key="13">
    <source>
        <dbReference type="Proteomes" id="UP000017148"/>
    </source>
</evidence>
<dbReference type="Proteomes" id="UP000017148">
    <property type="component" value="Unassembled WGS sequence"/>
</dbReference>
<dbReference type="OrthoDB" id="9775207at2"/>
<feature type="transmembrane region" description="Helical" evidence="10">
    <location>
        <begin position="139"/>
        <end position="160"/>
    </location>
</feature>
<dbReference type="GO" id="GO:0005886">
    <property type="term" value="C:plasma membrane"/>
    <property type="evidence" value="ECO:0007669"/>
    <property type="project" value="UniProtKB-SubCell"/>
</dbReference>
<proteinExistence type="predicted"/>
<keyword evidence="7 10" id="KW-0472">Membrane</keyword>
<sequence>MFSNIYSFLLTHEIPAAEQISALLILLVSLGTAICVFFISRTLILPSIGRIAERTPVRWDQILLKFRFFKRLSRLFSAMLFLFLSRHFLPPDTPYLVLPTLITHVYIVYVTATLLFALLNASIVYYESVPFSHQIPLKVFTQVIKIVVVLFALIITASLILQKSPLILLSGLGALTAVLMLVFKDPILGFVAGIQLSANKMLAVGDWLEMSKYSADGTVIDITLTTVKIQNWDNTITTIPTYSLISDSFKNWRGLREIGGRRISRSIFIDLSTIHFLSKDELQQLKSIDLLSPYFSQKLREVHTPTVETPSPENLNERHLTNIGTFRAYLSAYISRHPDIETGLLHMVRQLEPTAQGLAIQIYAFTKDIRWASYEAIQADIFDHVFAAAPLFNLRLYQTPSGEDIRTISR</sequence>
<dbReference type="PANTHER" id="PTHR30414:SF0">
    <property type="entry name" value="MINICONDUCTANCE MECHANOSENSITIVE CHANNEL YBDG"/>
    <property type="match status" value="1"/>
</dbReference>
<dbReference type="InterPro" id="IPR010920">
    <property type="entry name" value="LSM_dom_sf"/>
</dbReference>
<evidence type="ECO:0000256" key="1">
    <source>
        <dbReference type="ARBA" id="ARBA00004429"/>
    </source>
</evidence>
<evidence type="ECO:0000256" key="2">
    <source>
        <dbReference type="ARBA" id="ARBA00022475"/>
    </source>
</evidence>
<dbReference type="eggNOG" id="COG0668">
    <property type="taxonomic scope" value="Bacteria"/>
</dbReference>
<feature type="transmembrane region" description="Helical" evidence="10">
    <location>
        <begin position="20"/>
        <end position="44"/>
    </location>
</feature>
<keyword evidence="13" id="KW-1185">Reference proteome</keyword>
<feature type="transmembrane region" description="Helical" evidence="10">
    <location>
        <begin position="101"/>
        <end position="127"/>
    </location>
</feature>
<dbReference type="PANTHER" id="PTHR30414">
    <property type="entry name" value="MINICONDUCTANCE MECHANOSENSITIVE CHANNEL YBDG"/>
    <property type="match status" value="1"/>
</dbReference>
<keyword evidence="3" id="KW-0997">Cell inner membrane</keyword>
<feature type="transmembrane region" description="Helical" evidence="10">
    <location>
        <begin position="72"/>
        <end position="89"/>
    </location>
</feature>
<evidence type="ECO:0000256" key="8">
    <source>
        <dbReference type="ARBA" id="ARBA00093630"/>
    </source>
</evidence>
<dbReference type="AlphaFoldDB" id="U7DBY5"/>
<evidence type="ECO:0000259" key="11">
    <source>
        <dbReference type="Pfam" id="PF00924"/>
    </source>
</evidence>
<evidence type="ECO:0000256" key="9">
    <source>
        <dbReference type="ARBA" id="ARBA00093659"/>
    </source>
</evidence>
<dbReference type="PATRIC" id="fig|1313304.3.peg.241"/>
<dbReference type="SUPFAM" id="SSF50182">
    <property type="entry name" value="Sm-like ribonucleoproteins"/>
    <property type="match status" value="1"/>
</dbReference>
<keyword evidence="6" id="KW-0346">Stress response</keyword>
<gene>
    <name evidence="12" type="ORF">CALK_0259</name>
</gene>
<evidence type="ECO:0000256" key="5">
    <source>
        <dbReference type="ARBA" id="ARBA00022989"/>
    </source>
</evidence>
<evidence type="ECO:0000256" key="10">
    <source>
        <dbReference type="SAM" id="Phobius"/>
    </source>
</evidence>
<dbReference type="Gene3D" id="2.30.30.60">
    <property type="match status" value="1"/>
</dbReference>
<dbReference type="InterPro" id="IPR006685">
    <property type="entry name" value="MscS_channel_2nd"/>
</dbReference>
<keyword evidence="2" id="KW-1003">Cell membrane</keyword>
<feature type="domain" description="Mechanosensitive ion channel MscS" evidence="11">
    <location>
        <begin position="185"/>
        <end position="253"/>
    </location>
</feature>
<evidence type="ECO:0000256" key="3">
    <source>
        <dbReference type="ARBA" id="ARBA00022519"/>
    </source>
</evidence>
<comment type="caution">
    <text evidence="12">The sequence shown here is derived from an EMBL/GenBank/DDBJ whole genome shotgun (WGS) entry which is preliminary data.</text>
</comment>
<evidence type="ECO:0000313" key="12">
    <source>
        <dbReference type="EMBL" id="ERP39093.1"/>
    </source>
</evidence>
<keyword evidence="4 10" id="KW-0812">Transmembrane</keyword>
<dbReference type="Pfam" id="PF00924">
    <property type="entry name" value="MS_channel_2nd"/>
    <property type="match status" value="1"/>
</dbReference>
<comment type="subcellular location">
    <subcellularLocation>
        <location evidence="1">Cell inner membrane</location>
        <topology evidence="1">Multi-pass membrane protein</topology>
    </subcellularLocation>
</comment>
<dbReference type="GO" id="GO:0008381">
    <property type="term" value="F:mechanosensitive monoatomic ion channel activity"/>
    <property type="evidence" value="ECO:0007669"/>
    <property type="project" value="InterPro"/>
</dbReference>
<name>U7DBY5_9BACT</name>
<dbReference type="GO" id="GO:0071470">
    <property type="term" value="P:cellular response to osmotic stress"/>
    <property type="evidence" value="ECO:0007669"/>
    <property type="project" value="InterPro"/>
</dbReference>
<dbReference type="RefSeq" id="WP_022635806.1">
    <property type="nucleotide sequence ID" value="NZ_ASJR01000002.1"/>
</dbReference>
<dbReference type="EMBL" id="ASJR01000002">
    <property type="protein sequence ID" value="ERP39093.1"/>
    <property type="molecule type" value="Genomic_DNA"/>
</dbReference>
<keyword evidence="5 10" id="KW-1133">Transmembrane helix</keyword>
<dbReference type="FunFam" id="2.30.30.60:FF:000002">
    <property type="entry name" value="Mechanosensitive ion channel family protein"/>
    <property type="match status" value="1"/>
</dbReference>
<evidence type="ECO:0000256" key="6">
    <source>
        <dbReference type="ARBA" id="ARBA00023016"/>
    </source>
</evidence>
<reference evidence="12 13" key="1">
    <citation type="journal article" date="2013" name="Environ. Microbiol.">
        <title>Genome analysis of Chitinivibrio alkaliphilus gen. nov., sp. nov., a novel extremely haloalkaliphilic anaerobic chitinolytic bacterium from the candidate phylum Termite Group 3.</title>
        <authorList>
            <person name="Sorokin D.Y."/>
            <person name="Gumerov V.M."/>
            <person name="Rakitin A.L."/>
            <person name="Beletsky A.V."/>
            <person name="Damste J.S."/>
            <person name="Muyzer G."/>
            <person name="Mardanov A.V."/>
            <person name="Ravin N.V."/>
        </authorList>
    </citation>
    <scope>NUCLEOTIDE SEQUENCE [LARGE SCALE GENOMIC DNA]</scope>
    <source>
        <strain evidence="12 13">ACht1</strain>
    </source>
</reference>
<organism evidence="12 13">
    <name type="scientific">Chitinivibrio alkaliphilus ACht1</name>
    <dbReference type="NCBI Taxonomy" id="1313304"/>
    <lineage>
        <taxon>Bacteria</taxon>
        <taxon>Pseudomonadati</taxon>
        <taxon>Fibrobacterota</taxon>
        <taxon>Chitinivibrionia</taxon>
        <taxon>Chitinivibrionales</taxon>
        <taxon>Chitinivibrionaceae</taxon>
        <taxon>Chitinivibrio</taxon>
    </lineage>
</organism>
<evidence type="ECO:0000256" key="7">
    <source>
        <dbReference type="ARBA" id="ARBA00023136"/>
    </source>
</evidence>
<evidence type="ECO:0000256" key="4">
    <source>
        <dbReference type="ARBA" id="ARBA00022692"/>
    </source>
</evidence>
<protein>
    <recommendedName>
        <fullName evidence="8">Mechanosensing system component YbdG</fullName>
    </recommendedName>
    <alternativeName>
        <fullName evidence="9">Mechanosensitive channel homolog YbdG</fullName>
    </alternativeName>
</protein>
<accession>U7DBY5</accession>